<evidence type="ECO:0000256" key="5">
    <source>
        <dbReference type="ARBA" id="ARBA00022692"/>
    </source>
</evidence>
<evidence type="ECO:0000256" key="4">
    <source>
        <dbReference type="ARBA" id="ARBA00022475"/>
    </source>
</evidence>
<evidence type="ECO:0000256" key="3">
    <source>
        <dbReference type="ARBA" id="ARBA00022448"/>
    </source>
</evidence>
<comment type="subcellular location">
    <subcellularLocation>
        <location evidence="1">Cell membrane</location>
        <topology evidence="1">Multi-pass membrane protein</topology>
    </subcellularLocation>
</comment>
<keyword evidence="3" id="KW-0813">Transport</keyword>
<dbReference type="InterPro" id="IPR037294">
    <property type="entry name" value="ABC_BtuC-like"/>
</dbReference>
<sequence>MAERLDRPHLVSGRATGVLIAGLATAVLMASLVAISIGSVTLPIGAVWRVVGAHLTGRTHGIDPLRDQVVWQIRTPRVLLAAAAGAGLSVAGVALQALVRNPLADPYVLGVSSGASLGAVLVAALGTTALGGIGVTGAAFGTALLSVLVVYLLAQRAGRLLDSRLVLAGVAVGYLCSAATSYVQLQLDPTQLQGLMFWLMGSVAGGTWHSLGVPAVVIGLCLIYLLSQARNLNALAGGDDAAAGLGVPVQTLRVTLLIVASLLTATVVSVAGGIAFIGLMVPHMARFIVGGDHRRVLPVALLLGAVFLVLVDLASRTVDRPEELPIGIFTTALGVPFFLWLLRRRAGGRI</sequence>
<keyword evidence="4" id="KW-1003">Cell membrane</keyword>
<proteinExistence type="inferred from homology"/>
<evidence type="ECO:0000256" key="7">
    <source>
        <dbReference type="ARBA" id="ARBA00023136"/>
    </source>
</evidence>
<gene>
    <name evidence="9" type="ORF">GCM10023195_11400</name>
</gene>
<evidence type="ECO:0000313" key="10">
    <source>
        <dbReference type="Proteomes" id="UP001500212"/>
    </source>
</evidence>
<comment type="similarity">
    <text evidence="2">Belongs to the binding-protein-dependent transport system permease family. FecCD subfamily.</text>
</comment>
<reference evidence="10" key="1">
    <citation type="journal article" date="2019" name="Int. J. Syst. Evol. Microbiol.">
        <title>The Global Catalogue of Microorganisms (GCM) 10K type strain sequencing project: providing services to taxonomists for standard genome sequencing and annotation.</title>
        <authorList>
            <consortium name="The Broad Institute Genomics Platform"/>
            <consortium name="The Broad Institute Genome Sequencing Center for Infectious Disease"/>
            <person name="Wu L."/>
            <person name="Ma J."/>
        </authorList>
    </citation>
    <scope>NUCLEOTIDE SEQUENCE [LARGE SCALE GENOMIC DNA]</scope>
    <source>
        <strain evidence="10">JCM 17938</strain>
    </source>
</reference>
<evidence type="ECO:0000256" key="8">
    <source>
        <dbReference type="SAM" id="Phobius"/>
    </source>
</evidence>
<feature type="transmembrane region" description="Helical" evidence="8">
    <location>
        <begin position="324"/>
        <end position="342"/>
    </location>
</feature>
<evidence type="ECO:0000256" key="6">
    <source>
        <dbReference type="ARBA" id="ARBA00022989"/>
    </source>
</evidence>
<dbReference type="InterPro" id="IPR000522">
    <property type="entry name" value="ABC_transptr_permease_BtuC"/>
</dbReference>
<protein>
    <submittedName>
        <fullName evidence="9">Iron ABC transporter permease</fullName>
    </submittedName>
</protein>
<accession>A0ABP8TEB1</accession>
<comment type="caution">
    <text evidence="9">The sequence shown here is derived from an EMBL/GenBank/DDBJ whole genome shotgun (WGS) entry which is preliminary data.</text>
</comment>
<dbReference type="Gene3D" id="1.10.3470.10">
    <property type="entry name" value="ABC transporter involved in vitamin B12 uptake, BtuC"/>
    <property type="match status" value="1"/>
</dbReference>
<dbReference type="PANTHER" id="PTHR30472:SF67">
    <property type="entry name" value="PERMEASE OF ABC TRANSPORTER-RELATED"/>
    <property type="match status" value="1"/>
</dbReference>
<dbReference type="PANTHER" id="PTHR30472">
    <property type="entry name" value="FERRIC ENTEROBACTIN TRANSPORT SYSTEM PERMEASE PROTEIN"/>
    <property type="match status" value="1"/>
</dbReference>
<dbReference type="EMBL" id="BAABHJ010000002">
    <property type="protein sequence ID" value="GAA4603445.1"/>
    <property type="molecule type" value="Genomic_DNA"/>
</dbReference>
<evidence type="ECO:0000313" key="9">
    <source>
        <dbReference type="EMBL" id="GAA4603445.1"/>
    </source>
</evidence>
<name>A0ABP8TEB1_9ACTN</name>
<keyword evidence="5 8" id="KW-0812">Transmembrane</keyword>
<keyword evidence="6 8" id="KW-1133">Transmembrane helix</keyword>
<dbReference type="Proteomes" id="UP001500212">
    <property type="component" value="Unassembled WGS sequence"/>
</dbReference>
<feature type="transmembrane region" description="Helical" evidence="8">
    <location>
        <begin position="78"/>
        <end position="99"/>
    </location>
</feature>
<feature type="transmembrane region" description="Helical" evidence="8">
    <location>
        <begin position="20"/>
        <end position="48"/>
    </location>
</feature>
<keyword evidence="7 8" id="KW-0472">Membrane</keyword>
<dbReference type="SUPFAM" id="SSF81345">
    <property type="entry name" value="ABC transporter involved in vitamin B12 uptake, BtuC"/>
    <property type="match status" value="1"/>
</dbReference>
<feature type="transmembrane region" description="Helical" evidence="8">
    <location>
        <begin position="296"/>
        <end position="318"/>
    </location>
</feature>
<dbReference type="CDD" id="cd06550">
    <property type="entry name" value="TM_ABC_iron-siderophores_like"/>
    <property type="match status" value="1"/>
</dbReference>
<feature type="transmembrane region" description="Helical" evidence="8">
    <location>
        <begin position="132"/>
        <end position="153"/>
    </location>
</feature>
<dbReference type="RefSeq" id="WP_345349318.1">
    <property type="nucleotide sequence ID" value="NZ_BAABHJ010000002.1"/>
</dbReference>
<organism evidence="9 10">
    <name type="scientific">Actinoallomurus liliacearum</name>
    <dbReference type="NCBI Taxonomy" id="1080073"/>
    <lineage>
        <taxon>Bacteria</taxon>
        <taxon>Bacillati</taxon>
        <taxon>Actinomycetota</taxon>
        <taxon>Actinomycetes</taxon>
        <taxon>Streptosporangiales</taxon>
        <taxon>Thermomonosporaceae</taxon>
        <taxon>Actinoallomurus</taxon>
    </lineage>
</organism>
<evidence type="ECO:0000256" key="2">
    <source>
        <dbReference type="ARBA" id="ARBA00007935"/>
    </source>
</evidence>
<keyword evidence="10" id="KW-1185">Reference proteome</keyword>
<feature type="transmembrane region" description="Helical" evidence="8">
    <location>
        <begin position="165"/>
        <end position="185"/>
    </location>
</feature>
<evidence type="ECO:0000256" key="1">
    <source>
        <dbReference type="ARBA" id="ARBA00004651"/>
    </source>
</evidence>
<feature type="transmembrane region" description="Helical" evidence="8">
    <location>
        <begin position="256"/>
        <end position="284"/>
    </location>
</feature>
<feature type="transmembrane region" description="Helical" evidence="8">
    <location>
        <begin position="197"/>
        <end position="225"/>
    </location>
</feature>
<dbReference type="Pfam" id="PF01032">
    <property type="entry name" value="FecCD"/>
    <property type="match status" value="1"/>
</dbReference>